<gene>
    <name evidence="4" type="ORF">SELMODRAFT_112433</name>
</gene>
<organism evidence="5">
    <name type="scientific">Selaginella moellendorffii</name>
    <name type="common">Spikemoss</name>
    <dbReference type="NCBI Taxonomy" id="88036"/>
    <lineage>
        <taxon>Eukaryota</taxon>
        <taxon>Viridiplantae</taxon>
        <taxon>Streptophyta</taxon>
        <taxon>Embryophyta</taxon>
        <taxon>Tracheophyta</taxon>
        <taxon>Lycopodiopsida</taxon>
        <taxon>Selaginellales</taxon>
        <taxon>Selaginellaceae</taxon>
        <taxon>Selaginella</taxon>
    </lineage>
</organism>
<name>D8SAT0_SELML</name>
<sequence length="739" mass="81473">MVRRGATTLLRKIRSSCSQEISRERGAGAAARDRSIAEDFARELRNARCLAAVEELHCRMIAQGLDADTYLGNNLVRVYGKFGGLDRAWAAFDRIAAKNVFSWTIVISAFAQNGHHREALVLFRQMEREGVKANEVTLAAVLGICSSIKDLAGGRSIHGRVIAAKKDVVIGNALVNMYSKCGSLREARASFQEMVVRDVVSWTTMITALSEHGEWNEAVEIFWEMVSENVAPNEISCLAVLGACSNLGDRSQVRVIHEFIASGGLELDKKLVVANTLIHTYGRCGSPSDARRVFDSLQHSARNAVSWASMIAAYTSNEQAKAGVELYQEMIQREESKKMDPVAYLCVLEACSSLSALKVGRQVHEEIVAAGFGDELPLAGAIVNMYCKCGSLVEAREVFDGMKARNMIAWNSMMGGYTQHGHPKRALQLFELACLDGVLPDEITFVTILTACSHAGMVKPGVWHFGSIRADFGMEPSVDHYVCMVDMLGRAGWLDAAERLVERMPAFSNPADEFVPWMALLASCKVHTDVKRAARISSVLSAKKKKLLSSSSSGSGSWHLKNSAAPLVMLSNIYAQAKKWEEMTGVRNEITEEWSKGMITSRQRGCSFIEVEGAIHEFVAGKLHLHPEHKGIDSEMKRLEELIKSAGYVPDTSVVMHDVEEAEKEGVLHQHSERMAIAFGLMRGGSDTIVRVVNNLRICSDCHAAVKLISKTVGREILVRDTRRFHHFASGECSCQDYW</sequence>
<keyword evidence="5" id="KW-1185">Reference proteome</keyword>
<dbReference type="EMBL" id="GL377609">
    <property type="protein sequence ID" value="EFJ18480.1"/>
    <property type="molecule type" value="Genomic_DNA"/>
</dbReference>
<dbReference type="NCBIfam" id="TIGR00756">
    <property type="entry name" value="PPR"/>
    <property type="match status" value="5"/>
</dbReference>
<dbReference type="FunFam" id="1.25.40.10:FF:000031">
    <property type="entry name" value="Pentatricopeptide repeat-containing protein mitochondrial"/>
    <property type="match status" value="1"/>
</dbReference>
<evidence type="ECO:0000313" key="5">
    <source>
        <dbReference type="Proteomes" id="UP000001514"/>
    </source>
</evidence>
<dbReference type="Pfam" id="PF14432">
    <property type="entry name" value="DYW_deaminase"/>
    <property type="match status" value="1"/>
</dbReference>
<dbReference type="InParanoid" id="D8SAT0"/>
<dbReference type="HOGENOM" id="CLU_002706_37_8_1"/>
<protein>
    <recommendedName>
        <fullName evidence="3">DYW domain-containing protein</fullName>
    </recommendedName>
</protein>
<feature type="repeat" description="PPR" evidence="2">
    <location>
        <begin position="406"/>
        <end position="440"/>
    </location>
</feature>
<dbReference type="GO" id="GO:0008270">
    <property type="term" value="F:zinc ion binding"/>
    <property type="evidence" value="ECO:0007669"/>
    <property type="project" value="InterPro"/>
</dbReference>
<evidence type="ECO:0000256" key="1">
    <source>
        <dbReference type="ARBA" id="ARBA00022737"/>
    </source>
</evidence>
<dbReference type="KEGG" id="smo:SELMODRAFT_112433"/>
<dbReference type="Pfam" id="PF01535">
    <property type="entry name" value="PPR"/>
    <property type="match status" value="3"/>
</dbReference>
<accession>D8SAT0</accession>
<dbReference type="Pfam" id="PF13041">
    <property type="entry name" value="PPR_2"/>
    <property type="match status" value="3"/>
</dbReference>
<dbReference type="InterPro" id="IPR011990">
    <property type="entry name" value="TPR-like_helical_dom_sf"/>
</dbReference>
<feature type="repeat" description="PPR" evidence="2">
    <location>
        <begin position="198"/>
        <end position="232"/>
    </location>
</feature>
<dbReference type="Proteomes" id="UP000001514">
    <property type="component" value="Unassembled WGS sequence"/>
</dbReference>
<feature type="repeat" description="PPR" evidence="2">
    <location>
        <begin position="303"/>
        <end position="337"/>
    </location>
</feature>
<evidence type="ECO:0000259" key="3">
    <source>
        <dbReference type="Pfam" id="PF14432"/>
    </source>
</evidence>
<feature type="domain" description="DYW" evidence="3">
    <location>
        <begin position="647"/>
        <end position="739"/>
    </location>
</feature>
<dbReference type="FunFam" id="1.25.40.10:FF:000227">
    <property type="entry name" value="Pentatricopeptide repeat-containing protein At3g13880"/>
    <property type="match status" value="1"/>
</dbReference>
<dbReference type="InterPro" id="IPR032867">
    <property type="entry name" value="DYW_dom"/>
</dbReference>
<dbReference type="PANTHER" id="PTHR24015:SF548">
    <property type="entry name" value="OS08G0340900 PROTEIN"/>
    <property type="match status" value="1"/>
</dbReference>
<dbReference type="eggNOG" id="KOG4197">
    <property type="taxonomic scope" value="Eukaryota"/>
</dbReference>
<keyword evidence="1" id="KW-0677">Repeat</keyword>
<dbReference type="SUPFAM" id="SSF48452">
    <property type="entry name" value="TPR-like"/>
    <property type="match status" value="1"/>
</dbReference>
<dbReference type="GO" id="GO:0003723">
    <property type="term" value="F:RNA binding"/>
    <property type="evidence" value="ECO:0007669"/>
    <property type="project" value="InterPro"/>
</dbReference>
<proteinExistence type="predicted"/>
<dbReference type="InterPro" id="IPR002885">
    <property type="entry name" value="PPR_rpt"/>
</dbReference>
<dbReference type="Gramene" id="EFJ18480">
    <property type="protein sequence ID" value="EFJ18480"/>
    <property type="gene ID" value="SELMODRAFT_112433"/>
</dbReference>
<dbReference type="GO" id="GO:0009451">
    <property type="term" value="P:RNA modification"/>
    <property type="evidence" value="ECO:0000318"/>
    <property type="project" value="GO_Central"/>
</dbReference>
<dbReference type="PROSITE" id="PS51375">
    <property type="entry name" value="PPR"/>
    <property type="match status" value="4"/>
</dbReference>
<evidence type="ECO:0000256" key="2">
    <source>
        <dbReference type="PROSITE-ProRule" id="PRU00708"/>
    </source>
</evidence>
<reference evidence="4 5" key="1">
    <citation type="journal article" date="2011" name="Science">
        <title>The Selaginella genome identifies genetic changes associated with the evolution of vascular plants.</title>
        <authorList>
            <person name="Banks J.A."/>
            <person name="Nishiyama T."/>
            <person name="Hasebe M."/>
            <person name="Bowman J.L."/>
            <person name="Gribskov M."/>
            <person name="dePamphilis C."/>
            <person name="Albert V.A."/>
            <person name="Aono N."/>
            <person name="Aoyama T."/>
            <person name="Ambrose B.A."/>
            <person name="Ashton N.W."/>
            <person name="Axtell M.J."/>
            <person name="Barker E."/>
            <person name="Barker M.S."/>
            <person name="Bennetzen J.L."/>
            <person name="Bonawitz N.D."/>
            <person name="Chapple C."/>
            <person name="Cheng C."/>
            <person name="Correa L.G."/>
            <person name="Dacre M."/>
            <person name="DeBarry J."/>
            <person name="Dreyer I."/>
            <person name="Elias M."/>
            <person name="Engstrom E.M."/>
            <person name="Estelle M."/>
            <person name="Feng L."/>
            <person name="Finet C."/>
            <person name="Floyd S.K."/>
            <person name="Frommer W.B."/>
            <person name="Fujita T."/>
            <person name="Gramzow L."/>
            <person name="Gutensohn M."/>
            <person name="Harholt J."/>
            <person name="Hattori M."/>
            <person name="Heyl A."/>
            <person name="Hirai T."/>
            <person name="Hiwatashi Y."/>
            <person name="Ishikawa M."/>
            <person name="Iwata M."/>
            <person name="Karol K.G."/>
            <person name="Koehler B."/>
            <person name="Kolukisaoglu U."/>
            <person name="Kubo M."/>
            <person name="Kurata T."/>
            <person name="Lalonde S."/>
            <person name="Li K."/>
            <person name="Li Y."/>
            <person name="Litt A."/>
            <person name="Lyons E."/>
            <person name="Manning G."/>
            <person name="Maruyama T."/>
            <person name="Michael T.P."/>
            <person name="Mikami K."/>
            <person name="Miyazaki S."/>
            <person name="Morinaga S."/>
            <person name="Murata T."/>
            <person name="Mueller-Roeber B."/>
            <person name="Nelson D.R."/>
            <person name="Obara M."/>
            <person name="Oguri Y."/>
            <person name="Olmstead R.G."/>
            <person name="Onodera N."/>
            <person name="Petersen B.L."/>
            <person name="Pils B."/>
            <person name="Prigge M."/>
            <person name="Rensing S.A."/>
            <person name="Riano-Pachon D.M."/>
            <person name="Roberts A.W."/>
            <person name="Sato Y."/>
            <person name="Scheller H.V."/>
            <person name="Schulz B."/>
            <person name="Schulz C."/>
            <person name="Shakirov E.V."/>
            <person name="Shibagaki N."/>
            <person name="Shinohara N."/>
            <person name="Shippen D.E."/>
            <person name="Soerensen I."/>
            <person name="Sotooka R."/>
            <person name="Sugimoto N."/>
            <person name="Sugita M."/>
            <person name="Sumikawa N."/>
            <person name="Tanurdzic M."/>
            <person name="Theissen G."/>
            <person name="Ulvskov P."/>
            <person name="Wakazuki S."/>
            <person name="Weng J.K."/>
            <person name="Willats W.W."/>
            <person name="Wipf D."/>
            <person name="Wolf P.G."/>
            <person name="Yang L."/>
            <person name="Zimmer A.D."/>
            <person name="Zhu Q."/>
            <person name="Mitros T."/>
            <person name="Hellsten U."/>
            <person name="Loque D."/>
            <person name="Otillar R."/>
            <person name="Salamov A."/>
            <person name="Schmutz J."/>
            <person name="Shapiro H."/>
            <person name="Lindquist E."/>
            <person name="Lucas S."/>
            <person name="Rokhsar D."/>
            <person name="Grigoriev I.V."/>
        </authorList>
    </citation>
    <scope>NUCLEOTIDE SEQUENCE [LARGE SCALE GENOMIC DNA]</scope>
</reference>
<dbReference type="InterPro" id="IPR046960">
    <property type="entry name" value="PPR_At4g14850-like_plant"/>
</dbReference>
<dbReference type="OMA" id="AISWITM"/>
<dbReference type="PANTHER" id="PTHR24015">
    <property type="entry name" value="OS07G0578800 PROTEIN-RELATED"/>
    <property type="match status" value="1"/>
</dbReference>
<feature type="repeat" description="PPR" evidence="2">
    <location>
        <begin position="99"/>
        <end position="133"/>
    </location>
</feature>
<dbReference type="FunFam" id="1.25.40.10:FF:000090">
    <property type="entry name" value="Pentatricopeptide repeat-containing protein, chloroplastic"/>
    <property type="match status" value="1"/>
</dbReference>
<evidence type="ECO:0000313" key="4">
    <source>
        <dbReference type="EMBL" id="EFJ18480.1"/>
    </source>
</evidence>
<dbReference type="OrthoDB" id="185373at2759"/>
<dbReference type="AlphaFoldDB" id="D8SAT0"/>
<dbReference type="Gene3D" id="1.25.40.10">
    <property type="entry name" value="Tetratricopeptide repeat domain"/>
    <property type="match status" value="4"/>
</dbReference>